<dbReference type="Gene3D" id="1.10.10.41">
    <property type="entry name" value="Yeast DNA topoisomerase - domain 1"/>
    <property type="match status" value="1"/>
</dbReference>
<dbReference type="Pfam" id="PF02919">
    <property type="entry name" value="Topoisom_I_N"/>
    <property type="match status" value="2"/>
</dbReference>
<dbReference type="PANTHER" id="PTHR10290:SF23">
    <property type="entry name" value="DNA TOPOISOMERASE 1 BETA"/>
    <property type="match status" value="1"/>
</dbReference>
<dbReference type="SUPFAM" id="SSF56741">
    <property type="entry name" value="Eukaryotic DNA topoisomerase I, N-terminal DNA-binding fragment"/>
    <property type="match status" value="1"/>
</dbReference>
<dbReference type="EMBL" id="JAKOGI010000902">
    <property type="protein sequence ID" value="KAJ8429344.1"/>
    <property type="molecule type" value="Genomic_DNA"/>
</dbReference>
<evidence type="ECO:0000259" key="1">
    <source>
        <dbReference type="Pfam" id="PF02919"/>
    </source>
</evidence>
<protein>
    <recommendedName>
        <fullName evidence="1">DNA topoisomerase I DNA binding eukaryotic-type domain-containing protein</fullName>
    </recommendedName>
</protein>
<proteinExistence type="predicted"/>
<dbReference type="GO" id="GO:0006265">
    <property type="term" value="P:DNA topological change"/>
    <property type="evidence" value="ECO:0007669"/>
    <property type="project" value="InterPro"/>
</dbReference>
<dbReference type="GO" id="GO:0003917">
    <property type="term" value="F:DNA topoisomerase type I (single strand cut, ATP-independent) activity"/>
    <property type="evidence" value="ECO:0007669"/>
    <property type="project" value="InterPro"/>
</dbReference>
<feature type="domain" description="DNA topoisomerase I DNA binding eukaryotic-type" evidence="1">
    <location>
        <begin position="18"/>
        <end position="58"/>
    </location>
</feature>
<dbReference type="GO" id="GO:0003677">
    <property type="term" value="F:DNA binding"/>
    <property type="evidence" value="ECO:0007669"/>
    <property type="project" value="InterPro"/>
</dbReference>
<dbReference type="InterPro" id="IPR013030">
    <property type="entry name" value="DNA_topo_DNA_db_N_dom2"/>
</dbReference>
<dbReference type="GO" id="GO:0005730">
    <property type="term" value="C:nucleolus"/>
    <property type="evidence" value="ECO:0007669"/>
    <property type="project" value="TreeGrafter"/>
</dbReference>
<dbReference type="InterPro" id="IPR008336">
    <property type="entry name" value="TopoI_DNA-bd_euk"/>
</dbReference>
<accession>A0A9Q1Q5B8</accession>
<gene>
    <name evidence="2" type="ORF">Cgig2_008791</name>
</gene>
<dbReference type="InterPro" id="IPR051062">
    <property type="entry name" value="Topoisomerase_IB"/>
</dbReference>
<dbReference type="GO" id="GO:0007059">
    <property type="term" value="P:chromosome segregation"/>
    <property type="evidence" value="ECO:0007669"/>
    <property type="project" value="TreeGrafter"/>
</dbReference>
<feature type="domain" description="DNA topoisomerase I DNA binding eukaryotic-type" evidence="1">
    <location>
        <begin position="71"/>
        <end position="215"/>
    </location>
</feature>
<reference evidence="2" key="1">
    <citation type="submission" date="2022-04" db="EMBL/GenBank/DDBJ databases">
        <title>Carnegiea gigantea Genome sequencing and assembly v2.</title>
        <authorList>
            <person name="Copetti D."/>
            <person name="Sanderson M.J."/>
            <person name="Burquez A."/>
            <person name="Wojciechowski M.F."/>
        </authorList>
    </citation>
    <scope>NUCLEOTIDE SEQUENCE</scope>
    <source>
        <strain evidence="2">SGP5-SGP5p</strain>
        <tissue evidence="2">Aerial part</tissue>
    </source>
</reference>
<dbReference type="PANTHER" id="PTHR10290">
    <property type="entry name" value="DNA TOPOISOMERASE I"/>
    <property type="match status" value="1"/>
</dbReference>
<dbReference type="InterPro" id="IPR013034">
    <property type="entry name" value="DNA_topo_DNA_db_N_dom1"/>
</dbReference>
<sequence>MQWFMLGMEVEAHSGDQQKWTTLVHNGFIFPPPYKPHGVKMLYDGEPVDLSPDQEEVGHTTDHHHSMWLLSKRVATLYATMLETDYVTKEIFNKNFFNDWKKLLGRNHVIQDFSKCDFRPIYKWHLAEKERKKQMSLEEKMALREEKLKQEDKYMWAIIDGVKVKVHSFRVEPPGLVKGRGEHPKMGKLRRRIYPSDVTINIGRDAPIPACPIPGQSE</sequence>
<name>A0A9Q1Q5B8_9CARY</name>
<evidence type="ECO:0000313" key="2">
    <source>
        <dbReference type="EMBL" id="KAJ8429344.1"/>
    </source>
</evidence>
<dbReference type="InterPro" id="IPR036202">
    <property type="entry name" value="TopoI_DNA-bd_euk_N_sf"/>
</dbReference>
<dbReference type="Gene3D" id="2.170.11.10">
    <property type="entry name" value="DNA Topoisomerase I, domain 2"/>
    <property type="match status" value="1"/>
</dbReference>
<dbReference type="Proteomes" id="UP001153076">
    <property type="component" value="Unassembled WGS sequence"/>
</dbReference>
<dbReference type="AlphaFoldDB" id="A0A9Q1Q5B8"/>
<dbReference type="OrthoDB" id="1739689at2759"/>
<keyword evidence="3" id="KW-1185">Reference proteome</keyword>
<dbReference type="GO" id="GO:0005694">
    <property type="term" value="C:chromosome"/>
    <property type="evidence" value="ECO:0007669"/>
    <property type="project" value="InterPro"/>
</dbReference>
<organism evidence="2 3">
    <name type="scientific">Carnegiea gigantea</name>
    <dbReference type="NCBI Taxonomy" id="171969"/>
    <lineage>
        <taxon>Eukaryota</taxon>
        <taxon>Viridiplantae</taxon>
        <taxon>Streptophyta</taxon>
        <taxon>Embryophyta</taxon>
        <taxon>Tracheophyta</taxon>
        <taxon>Spermatophyta</taxon>
        <taxon>Magnoliopsida</taxon>
        <taxon>eudicotyledons</taxon>
        <taxon>Gunneridae</taxon>
        <taxon>Pentapetalae</taxon>
        <taxon>Caryophyllales</taxon>
        <taxon>Cactineae</taxon>
        <taxon>Cactaceae</taxon>
        <taxon>Cactoideae</taxon>
        <taxon>Echinocereeae</taxon>
        <taxon>Carnegiea</taxon>
    </lineage>
</organism>
<dbReference type="GO" id="GO:0006260">
    <property type="term" value="P:DNA replication"/>
    <property type="evidence" value="ECO:0007669"/>
    <property type="project" value="TreeGrafter"/>
</dbReference>
<evidence type="ECO:0000313" key="3">
    <source>
        <dbReference type="Proteomes" id="UP001153076"/>
    </source>
</evidence>
<comment type="caution">
    <text evidence="2">The sequence shown here is derived from an EMBL/GenBank/DDBJ whole genome shotgun (WGS) entry which is preliminary data.</text>
</comment>